<keyword evidence="1 3" id="KW-0378">Hydrolase</keyword>
<dbReference type="InterPro" id="IPR050261">
    <property type="entry name" value="FrsA_esterase"/>
</dbReference>
<feature type="domain" description="Serine aminopeptidase S33" evidence="2">
    <location>
        <begin position="67"/>
        <end position="178"/>
    </location>
</feature>
<dbReference type="SUPFAM" id="SSF53474">
    <property type="entry name" value="alpha/beta-Hydrolases"/>
    <property type="match status" value="1"/>
</dbReference>
<evidence type="ECO:0000313" key="3">
    <source>
        <dbReference type="EMBL" id="TKA95281.1"/>
    </source>
</evidence>
<dbReference type="GO" id="GO:0052689">
    <property type="term" value="F:carboxylic ester hydrolase activity"/>
    <property type="evidence" value="ECO:0007669"/>
    <property type="project" value="UniProtKB-ARBA"/>
</dbReference>
<proteinExistence type="predicted"/>
<dbReference type="EMBL" id="SWAU01000206">
    <property type="protein sequence ID" value="TKA95281.1"/>
    <property type="molecule type" value="Genomic_DNA"/>
</dbReference>
<dbReference type="PANTHER" id="PTHR22946:SF9">
    <property type="entry name" value="POLYKETIDE TRANSFERASE AF380"/>
    <property type="match status" value="1"/>
</dbReference>
<gene>
    <name evidence="3" type="ORF">FAZ78_17735</name>
</gene>
<dbReference type="Gene3D" id="3.40.50.1820">
    <property type="entry name" value="alpha/beta hydrolase"/>
    <property type="match status" value="1"/>
</dbReference>
<comment type="caution">
    <text evidence="3">The sequence shown here is derived from an EMBL/GenBank/DDBJ whole genome shotgun (WGS) entry which is preliminary data.</text>
</comment>
<dbReference type="PANTHER" id="PTHR22946">
    <property type="entry name" value="DIENELACTONE HYDROLASE DOMAIN-CONTAINING PROTEIN-RELATED"/>
    <property type="match status" value="1"/>
</dbReference>
<evidence type="ECO:0000313" key="4">
    <source>
        <dbReference type="Proteomes" id="UP000306340"/>
    </source>
</evidence>
<accession>A0A4U0YZ68</accession>
<dbReference type="AlphaFoldDB" id="A0A4U0YZ68"/>
<reference evidence="3 4" key="1">
    <citation type="submission" date="2019-04" db="EMBL/GenBank/DDBJ databases">
        <title>Crypto-aerobic microbial life in anoxic (sulfidic) marine sediments.</title>
        <authorList>
            <person name="Bhattacharya S."/>
            <person name="Roy C."/>
            <person name="Mondal N."/>
            <person name="Sarkar J."/>
            <person name="Mandal S."/>
            <person name="Rameez M.J."/>
            <person name="Ghosh W."/>
        </authorList>
    </citation>
    <scope>NUCLEOTIDE SEQUENCE [LARGE SCALE GENOMIC DNA]</scope>
    <source>
        <strain evidence="3 4">SBBC</strain>
    </source>
</reference>
<protein>
    <submittedName>
        <fullName evidence="3">Alpha/beta fold hydrolase</fullName>
    </submittedName>
</protein>
<dbReference type="InterPro" id="IPR022742">
    <property type="entry name" value="Hydrolase_4"/>
</dbReference>
<name>A0A4U0YZ68_9RHOB</name>
<organism evidence="3 4">
    <name type="scientific">Cereibacter changlensis</name>
    <dbReference type="NCBI Taxonomy" id="402884"/>
    <lineage>
        <taxon>Bacteria</taxon>
        <taxon>Pseudomonadati</taxon>
        <taxon>Pseudomonadota</taxon>
        <taxon>Alphaproteobacteria</taxon>
        <taxon>Rhodobacterales</taxon>
        <taxon>Paracoccaceae</taxon>
        <taxon>Cereibacter</taxon>
    </lineage>
</organism>
<sequence length="229" mass="24593">MLIPWVFVGVLPLSDRQSRRRMALACVAALLALLSLTMLERARSGLELRHLRIGDTRATLYRLDDATPRPLVVIAHGFAGSRQMMESIALTLARAGLAVVSFDFVGQGRSPLGMSPDVTEIEGTTVQLVAQTRAVIAAAEALPGVEGPAALLGHSMATDILVRTARELPEVETVALISMYSDVITPEHPARLLILSGAHEGRLREIALEASWLTGLSQNPETALSSRKC</sequence>
<evidence type="ECO:0000259" key="2">
    <source>
        <dbReference type="Pfam" id="PF12146"/>
    </source>
</evidence>
<evidence type="ECO:0000256" key="1">
    <source>
        <dbReference type="ARBA" id="ARBA00022801"/>
    </source>
</evidence>
<dbReference type="Pfam" id="PF12146">
    <property type="entry name" value="Hydrolase_4"/>
    <property type="match status" value="1"/>
</dbReference>
<dbReference type="Proteomes" id="UP000306340">
    <property type="component" value="Unassembled WGS sequence"/>
</dbReference>
<dbReference type="InterPro" id="IPR029058">
    <property type="entry name" value="AB_hydrolase_fold"/>
</dbReference>